<dbReference type="AlphaFoldDB" id="A0A364XUS5"/>
<dbReference type="EMBL" id="QMFY01000022">
    <property type="protein sequence ID" value="RAV98056.1"/>
    <property type="molecule type" value="Genomic_DNA"/>
</dbReference>
<evidence type="ECO:0000313" key="2">
    <source>
        <dbReference type="EMBL" id="RAV98056.1"/>
    </source>
</evidence>
<name>A0A364XUS5_9BACT</name>
<keyword evidence="1" id="KW-0732">Signal</keyword>
<feature type="signal peptide" evidence="1">
    <location>
        <begin position="1"/>
        <end position="18"/>
    </location>
</feature>
<evidence type="ECO:0000313" key="3">
    <source>
        <dbReference type="Proteomes" id="UP000251889"/>
    </source>
</evidence>
<gene>
    <name evidence="2" type="ORF">DQQ10_25310</name>
</gene>
<dbReference type="OrthoDB" id="660065at2"/>
<evidence type="ECO:0008006" key="4">
    <source>
        <dbReference type="Google" id="ProtNLM"/>
    </source>
</evidence>
<organism evidence="2 3">
    <name type="scientific">Pseudochryseolinea flava</name>
    <dbReference type="NCBI Taxonomy" id="2059302"/>
    <lineage>
        <taxon>Bacteria</taxon>
        <taxon>Pseudomonadati</taxon>
        <taxon>Bacteroidota</taxon>
        <taxon>Cytophagia</taxon>
        <taxon>Cytophagales</taxon>
        <taxon>Fulvivirgaceae</taxon>
        <taxon>Pseudochryseolinea</taxon>
    </lineage>
</organism>
<reference evidence="2 3" key="1">
    <citation type="submission" date="2018-06" db="EMBL/GenBank/DDBJ databases">
        <title>Chryseolinea flavus sp. nov., a member of the phylum Bacteroidetes isolated from soil.</title>
        <authorList>
            <person name="Li Y."/>
            <person name="Wang J."/>
        </authorList>
    </citation>
    <scope>NUCLEOTIDE SEQUENCE [LARGE SCALE GENOMIC DNA]</scope>
    <source>
        <strain evidence="2 3">SDU1-6</strain>
    </source>
</reference>
<comment type="caution">
    <text evidence="2">The sequence shown here is derived from an EMBL/GenBank/DDBJ whole genome shotgun (WGS) entry which is preliminary data.</text>
</comment>
<protein>
    <recommendedName>
        <fullName evidence="4">GOLD domain-containing protein</fullName>
    </recommendedName>
</protein>
<proteinExistence type="predicted"/>
<sequence>MKKLFGIVLIAVCFGLCAFTCDESDDGDVVTEFSPITSTTLPDEGKVNQSIEFVITHRGSNGCAQYSHNKTVTKGRDVFVTFFNSYKKDSFCTYALTTLETSYSYKPSAVGEYTFHFKQEDGKYQEEKITISE</sequence>
<dbReference type="RefSeq" id="WP_112749739.1">
    <property type="nucleotide sequence ID" value="NZ_QMFY01000022.1"/>
</dbReference>
<keyword evidence="3" id="KW-1185">Reference proteome</keyword>
<evidence type="ECO:0000256" key="1">
    <source>
        <dbReference type="SAM" id="SignalP"/>
    </source>
</evidence>
<accession>A0A364XUS5</accession>
<dbReference type="Proteomes" id="UP000251889">
    <property type="component" value="Unassembled WGS sequence"/>
</dbReference>
<feature type="chain" id="PRO_5016570514" description="GOLD domain-containing protein" evidence="1">
    <location>
        <begin position="19"/>
        <end position="133"/>
    </location>
</feature>